<name>A0A238LDI2_9RHOB</name>
<evidence type="ECO:0000313" key="3">
    <source>
        <dbReference type="Proteomes" id="UP000201613"/>
    </source>
</evidence>
<keyword evidence="1" id="KW-1133">Transmembrane helix</keyword>
<accession>A0A238LDI2</accession>
<feature type="transmembrane region" description="Helical" evidence="1">
    <location>
        <begin position="43"/>
        <end position="65"/>
    </location>
</feature>
<feature type="transmembrane region" description="Helical" evidence="1">
    <location>
        <begin position="104"/>
        <end position="123"/>
    </location>
</feature>
<proteinExistence type="predicted"/>
<dbReference type="Pfam" id="PF02325">
    <property type="entry name" value="CCB3_YggT"/>
    <property type="match status" value="1"/>
</dbReference>
<dbReference type="GO" id="GO:0016020">
    <property type="term" value="C:membrane"/>
    <property type="evidence" value="ECO:0007669"/>
    <property type="project" value="InterPro"/>
</dbReference>
<dbReference type="EMBL" id="FXZK01000001">
    <property type="protein sequence ID" value="SMY07016.1"/>
    <property type="molecule type" value="Genomic_DNA"/>
</dbReference>
<keyword evidence="1" id="KW-0812">Transmembrane</keyword>
<evidence type="ECO:0000256" key="1">
    <source>
        <dbReference type="SAM" id="Phobius"/>
    </source>
</evidence>
<dbReference type="Proteomes" id="UP000201613">
    <property type="component" value="Unassembled WGS sequence"/>
</dbReference>
<keyword evidence="1" id="KW-0472">Membrane</keyword>
<dbReference type="InterPro" id="IPR003425">
    <property type="entry name" value="CCB3/YggT"/>
</dbReference>
<protein>
    <submittedName>
        <fullName evidence="2">YGGT family protein</fullName>
    </submittedName>
</protein>
<dbReference type="AlphaFoldDB" id="A0A238LDI2"/>
<organism evidence="2 3">
    <name type="scientific">Flavimaricola marinus</name>
    <dbReference type="NCBI Taxonomy" id="1819565"/>
    <lineage>
        <taxon>Bacteria</taxon>
        <taxon>Pseudomonadati</taxon>
        <taxon>Pseudomonadota</taxon>
        <taxon>Alphaproteobacteria</taxon>
        <taxon>Rhodobacterales</taxon>
        <taxon>Paracoccaceae</taxon>
        <taxon>Flavimaricola</taxon>
    </lineage>
</organism>
<keyword evidence="3" id="KW-1185">Reference proteome</keyword>
<gene>
    <name evidence="2" type="ORF">LOM8899_01147</name>
</gene>
<reference evidence="2 3" key="1">
    <citation type="submission" date="2017-05" db="EMBL/GenBank/DDBJ databases">
        <authorList>
            <person name="Song R."/>
            <person name="Chenine A.L."/>
            <person name="Ruprecht R.M."/>
        </authorList>
    </citation>
    <scope>NUCLEOTIDE SEQUENCE [LARGE SCALE GENOMIC DNA]</scope>
    <source>
        <strain evidence="2 3">CECT 8899</strain>
    </source>
</reference>
<sequence length="131" mass="14808">MLAKLTFTSTLTSGKGIALGLRRHYLMPVAIGETAPMQSLFEILMLILGVARFFIFAHFIMSWLIQFQVLNIRQPFVSQLWYGLSRLLEPIYGPIRRILPNMGGIDLSPIVALIAIYALEIILRNNIGMFV</sequence>
<evidence type="ECO:0000313" key="2">
    <source>
        <dbReference type="EMBL" id="SMY07016.1"/>
    </source>
</evidence>